<dbReference type="Proteomes" id="UP000294829">
    <property type="component" value="Unassembled WGS sequence"/>
</dbReference>
<dbReference type="SMART" id="SM00267">
    <property type="entry name" value="GGDEF"/>
    <property type="match status" value="1"/>
</dbReference>
<dbReference type="InterPro" id="IPR043128">
    <property type="entry name" value="Rev_trsase/Diguanyl_cyclase"/>
</dbReference>
<dbReference type="Gene3D" id="3.30.450.20">
    <property type="entry name" value="PAS domain"/>
    <property type="match status" value="1"/>
</dbReference>
<comment type="caution">
    <text evidence="5">The sequence shown here is derived from an EMBL/GenBank/DDBJ whole genome shotgun (WGS) entry which is preliminary data.</text>
</comment>
<sequence>MIELYLIAPIVVFILGLTFVLVWVGDRLNRAALLWGLSHFSLSIASFSGFYFQLHQTPIFGAISLLLTSYFLATFYGANEFLQGRSASHRRLILNTFCIAFVVGVVGFGIDQLAGRMLVVSTMILLYFSSAYQFTRRLHLPLVGLVFLFRGMALLLFFTDMPSFSTSHQPTLTVAINSMSSVLLGLVLVYVVVRQTFNRLNQVINWLPDPVIAFRPDGVTTFCNQSFAKLFGFDTPTKLIGGKHVALLASDNMEWQKLALHINSVVSARPMSAPIVVEQEVTTAAGTTFSSEITLSTFVDLGNLIVLAQIRDLSERKKAEEERIKLVTTDAITGLPNRLLIEQQLQQVLWEAEREGTIAAALLIDIDRFKTVNEILGYEQGNAVIHEIGQILTTQKLPRYLLGRLSGAQFVLVMTDLPNRTGILEIESTAKKICGLLKREIRQGDINFKMFVSIGIALSDSAQNPQMLLQHAEAALRETKLSRKGEWGFFNSGMDARLVETLRMESLLRNAIANNELQLYYQPIIDAKNSELVKVEALIRWNSPVLGWVSPAIFIPLAEQSELIIDIGSWVLKEAVEQASRWKKLDVNAPVISINVSVKQFVSREFEQLLFTTLEAHTVQTNQIELELTETLFANDQGELSSLLKRLYEAGFGLSLDDFGTGYSSLSYLSKFNLTTVKIDRSFISGLEIDDRSHSLVRAIIAMGHSLGLKVVAEGVETSAQSRILIAEECDYLQGYLFGKPAPSDTFFQLD</sequence>
<feature type="domain" description="GGDEF" evidence="4">
    <location>
        <begin position="357"/>
        <end position="492"/>
    </location>
</feature>
<dbReference type="PROSITE" id="PS50887">
    <property type="entry name" value="GGDEF"/>
    <property type="match status" value="1"/>
</dbReference>
<accession>A0A4R5W2B2</accession>
<dbReference type="InterPro" id="IPR029787">
    <property type="entry name" value="Nucleotide_cyclase"/>
</dbReference>
<organism evidence="5 6">
    <name type="scientific">Sapientia aquatica</name>
    <dbReference type="NCBI Taxonomy" id="1549640"/>
    <lineage>
        <taxon>Bacteria</taxon>
        <taxon>Pseudomonadati</taxon>
        <taxon>Pseudomonadota</taxon>
        <taxon>Betaproteobacteria</taxon>
        <taxon>Burkholderiales</taxon>
        <taxon>Oxalobacteraceae</taxon>
        <taxon>Sapientia</taxon>
    </lineage>
</organism>
<dbReference type="PROSITE" id="PS50883">
    <property type="entry name" value="EAL"/>
    <property type="match status" value="1"/>
</dbReference>
<dbReference type="PANTHER" id="PTHR44757:SF2">
    <property type="entry name" value="BIOFILM ARCHITECTURE MAINTENANCE PROTEIN MBAA"/>
    <property type="match status" value="1"/>
</dbReference>
<keyword evidence="6" id="KW-1185">Reference proteome</keyword>
<dbReference type="Pfam" id="PF00563">
    <property type="entry name" value="EAL"/>
    <property type="match status" value="1"/>
</dbReference>
<dbReference type="EMBL" id="SMYL01000003">
    <property type="protein sequence ID" value="TDK66472.1"/>
    <property type="molecule type" value="Genomic_DNA"/>
</dbReference>
<dbReference type="Pfam" id="PF00990">
    <property type="entry name" value="GGDEF"/>
    <property type="match status" value="1"/>
</dbReference>
<feature type="transmembrane region" description="Helical" evidence="1">
    <location>
        <begin position="116"/>
        <end position="135"/>
    </location>
</feature>
<feature type="transmembrane region" description="Helical" evidence="1">
    <location>
        <begin position="171"/>
        <end position="193"/>
    </location>
</feature>
<dbReference type="InterPro" id="IPR001633">
    <property type="entry name" value="EAL_dom"/>
</dbReference>
<evidence type="ECO:0000313" key="5">
    <source>
        <dbReference type="EMBL" id="TDK66472.1"/>
    </source>
</evidence>
<dbReference type="SUPFAM" id="SSF141868">
    <property type="entry name" value="EAL domain-like"/>
    <property type="match status" value="1"/>
</dbReference>
<feature type="transmembrane region" description="Helical" evidence="1">
    <location>
        <begin position="32"/>
        <end position="52"/>
    </location>
</feature>
<keyword evidence="1" id="KW-0472">Membrane</keyword>
<reference evidence="5 6" key="1">
    <citation type="submission" date="2019-03" db="EMBL/GenBank/DDBJ databases">
        <title>Sapientia aquatica gen. nov., sp. nov., isolated from a crater lake.</title>
        <authorList>
            <person name="Felfoldi T."/>
            <person name="Szabo A."/>
            <person name="Toth E."/>
            <person name="Schumann P."/>
            <person name="Keki Z."/>
            <person name="Marialigeti K."/>
            <person name="Mathe I."/>
        </authorList>
    </citation>
    <scope>NUCLEOTIDE SEQUENCE [LARGE SCALE GENOMIC DNA]</scope>
    <source>
        <strain evidence="5 6">SA-152</strain>
    </source>
</reference>
<feature type="transmembrane region" description="Helical" evidence="1">
    <location>
        <begin position="6"/>
        <end position="25"/>
    </location>
</feature>
<dbReference type="SUPFAM" id="SSF55785">
    <property type="entry name" value="PYP-like sensor domain (PAS domain)"/>
    <property type="match status" value="1"/>
</dbReference>
<dbReference type="NCBIfam" id="TIGR00229">
    <property type="entry name" value="sensory_box"/>
    <property type="match status" value="1"/>
</dbReference>
<dbReference type="OrthoDB" id="9813903at2"/>
<feature type="domain" description="EAL" evidence="3">
    <location>
        <begin position="501"/>
        <end position="751"/>
    </location>
</feature>
<dbReference type="Gene3D" id="3.30.70.270">
    <property type="match status" value="1"/>
</dbReference>
<dbReference type="SMART" id="SM00052">
    <property type="entry name" value="EAL"/>
    <property type="match status" value="1"/>
</dbReference>
<evidence type="ECO:0000256" key="1">
    <source>
        <dbReference type="SAM" id="Phobius"/>
    </source>
</evidence>
<gene>
    <name evidence="5" type="ORF">E2I14_08355</name>
</gene>
<keyword evidence="1" id="KW-1133">Transmembrane helix</keyword>
<evidence type="ECO:0000313" key="6">
    <source>
        <dbReference type="Proteomes" id="UP000294829"/>
    </source>
</evidence>
<dbReference type="NCBIfam" id="TIGR00254">
    <property type="entry name" value="GGDEF"/>
    <property type="match status" value="1"/>
</dbReference>
<dbReference type="InterPro" id="IPR052155">
    <property type="entry name" value="Biofilm_reg_signaling"/>
</dbReference>
<feature type="domain" description="PAS" evidence="2">
    <location>
        <begin position="196"/>
        <end position="233"/>
    </location>
</feature>
<evidence type="ECO:0000259" key="4">
    <source>
        <dbReference type="PROSITE" id="PS50887"/>
    </source>
</evidence>
<dbReference type="Pfam" id="PF13188">
    <property type="entry name" value="PAS_8"/>
    <property type="match status" value="1"/>
</dbReference>
<dbReference type="CDD" id="cd00130">
    <property type="entry name" value="PAS"/>
    <property type="match status" value="1"/>
</dbReference>
<name>A0A4R5W2B2_9BURK</name>
<dbReference type="AlphaFoldDB" id="A0A4R5W2B2"/>
<dbReference type="InterPro" id="IPR035965">
    <property type="entry name" value="PAS-like_dom_sf"/>
</dbReference>
<feature type="transmembrane region" description="Helical" evidence="1">
    <location>
        <begin position="142"/>
        <end position="159"/>
    </location>
</feature>
<dbReference type="PROSITE" id="PS50112">
    <property type="entry name" value="PAS"/>
    <property type="match status" value="1"/>
</dbReference>
<dbReference type="Gene3D" id="3.20.20.450">
    <property type="entry name" value="EAL domain"/>
    <property type="match status" value="1"/>
</dbReference>
<feature type="transmembrane region" description="Helical" evidence="1">
    <location>
        <begin position="58"/>
        <end position="79"/>
    </location>
</feature>
<feature type="transmembrane region" description="Helical" evidence="1">
    <location>
        <begin position="91"/>
        <end position="110"/>
    </location>
</feature>
<dbReference type="SMART" id="SM00091">
    <property type="entry name" value="PAS"/>
    <property type="match status" value="1"/>
</dbReference>
<dbReference type="InterPro" id="IPR000160">
    <property type="entry name" value="GGDEF_dom"/>
</dbReference>
<evidence type="ECO:0000259" key="2">
    <source>
        <dbReference type="PROSITE" id="PS50112"/>
    </source>
</evidence>
<dbReference type="PANTHER" id="PTHR44757">
    <property type="entry name" value="DIGUANYLATE CYCLASE DGCP"/>
    <property type="match status" value="1"/>
</dbReference>
<dbReference type="SUPFAM" id="SSF55073">
    <property type="entry name" value="Nucleotide cyclase"/>
    <property type="match status" value="1"/>
</dbReference>
<protein>
    <submittedName>
        <fullName evidence="5">EAL domain-containing protein</fullName>
    </submittedName>
</protein>
<dbReference type="InterPro" id="IPR000014">
    <property type="entry name" value="PAS"/>
</dbReference>
<dbReference type="CDD" id="cd01948">
    <property type="entry name" value="EAL"/>
    <property type="match status" value="1"/>
</dbReference>
<keyword evidence="1" id="KW-0812">Transmembrane</keyword>
<dbReference type="InterPro" id="IPR035919">
    <property type="entry name" value="EAL_sf"/>
</dbReference>
<evidence type="ECO:0000259" key="3">
    <source>
        <dbReference type="PROSITE" id="PS50883"/>
    </source>
</evidence>
<dbReference type="RefSeq" id="WP_133327389.1">
    <property type="nucleotide sequence ID" value="NZ_SMYL01000003.1"/>
</dbReference>
<proteinExistence type="predicted"/>
<dbReference type="CDD" id="cd01949">
    <property type="entry name" value="GGDEF"/>
    <property type="match status" value="1"/>
</dbReference>